<keyword evidence="7" id="KW-1185">Reference proteome</keyword>
<comment type="caution">
    <text evidence="6">The sequence shown here is derived from an EMBL/GenBank/DDBJ whole genome shotgun (WGS) entry which is preliminary data.</text>
</comment>
<evidence type="ECO:0000313" key="7">
    <source>
        <dbReference type="Proteomes" id="UP001159428"/>
    </source>
</evidence>
<dbReference type="InterPro" id="IPR040194">
    <property type="entry name" value="Cwf19-like"/>
</dbReference>
<feature type="domain" description="Cwf19-like C-terminal" evidence="5">
    <location>
        <begin position="644"/>
        <end position="767"/>
    </location>
</feature>
<evidence type="ECO:0000256" key="1">
    <source>
        <dbReference type="ARBA" id="ARBA00006795"/>
    </source>
</evidence>
<gene>
    <name evidence="6" type="ORF">PMEA_00011841</name>
</gene>
<feature type="coiled-coil region" evidence="2">
    <location>
        <begin position="492"/>
        <end position="519"/>
    </location>
</feature>
<feature type="domain" description="Cwf19-like protein C-terminal" evidence="4">
    <location>
        <begin position="776"/>
        <end position="870"/>
    </location>
</feature>
<feature type="compositionally biased region" description="Acidic residues" evidence="3">
    <location>
        <begin position="161"/>
        <end position="172"/>
    </location>
</feature>
<feature type="region of interest" description="Disordered" evidence="3">
    <location>
        <begin position="263"/>
        <end position="467"/>
    </location>
</feature>
<dbReference type="GO" id="GO:0071014">
    <property type="term" value="C:post-mRNA release spliceosomal complex"/>
    <property type="evidence" value="ECO:0007669"/>
    <property type="project" value="TreeGrafter"/>
</dbReference>
<feature type="compositionally biased region" description="Basic residues" evidence="3">
    <location>
        <begin position="555"/>
        <end position="564"/>
    </location>
</feature>
<dbReference type="Pfam" id="PF04676">
    <property type="entry name" value="CwfJ_C_2"/>
    <property type="match status" value="1"/>
</dbReference>
<dbReference type="InterPro" id="IPR006767">
    <property type="entry name" value="Cwf19-like_C_dom-2"/>
</dbReference>
<reference evidence="6 7" key="1">
    <citation type="submission" date="2022-05" db="EMBL/GenBank/DDBJ databases">
        <authorList>
            <consortium name="Genoscope - CEA"/>
            <person name="William W."/>
        </authorList>
    </citation>
    <scope>NUCLEOTIDE SEQUENCE [LARGE SCALE GENOMIC DNA]</scope>
</reference>
<feature type="compositionally biased region" description="Polar residues" evidence="3">
    <location>
        <begin position="379"/>
        <end position="398"/>
    </location>
</feature>
<protein>
    <recommendedName>
        <fullName evidence="8">CWF19-like protein 2</fullName>
    </recommendedName>
</protein>
<evidence type="ECO:0000259" key="5">
    <source>
        <dbReference type="Pfam" id="PF04677"/>
    </source>
</evidence>
<feature type="region of interest" description="Disordered" evidence="3">
    <location>
        <begin position="549"/>
        <end position="569"/>
    </location>
</feature>
<comment type="similarity">
    <text evidence="1">Belongs to the CWF19 family.</text>
</comment>
<name>A0AAU9WUH8_9CNID</name>
<dbReference type="GO" id="GO:0000398">
    <property type="term" value="P:mRNA splicing, via spliceosome"/>
    <property type="evidence" value="ECO:0007669"/>
    <property type="project" value="TreeGrafter"/>
</dbReference>
<dbReference type="AlphaFoldDB" id="A0AAU9WUH8"/>
<dbReference type="SUPFAM" id="SSF54197">
    <property type="entry name" value="HIT-like"/>
    <property type="match status" value="1"/>
</dbReference>
<feature type="compositionally biased region" description="Basic and acidic residues" evidence="3">
    <location>
        <begin position="263"/>
        <end position="294"/>
    </location>
</feature>
<feature type="compositionally biased region" description="Basic and acidic residues" evidence="3">
    <location>
        <begin position="327"/>
        <end position="356"/>
    </location>
</feature>
<evidence type="ECO:0000259" key="4">
    <source>
        <dbReference type="Pfam" id="PF04676"/>
    </source>
</evidence>
<proteinExistence type="inferred from homology"/>
<evidence type="ECO:0000256" key="3">
    <source>
        <dbReference type="SAM" id="MobiDB-lite"/>
    </source>
</evidence>
<feature type="compositionally biased region" description="Basic residues" evidence="3">
    <location>
        <begin position="75"/>
        <end position="99"/>
    </location>
</feature>
<keyword evidence="2" id="KW-0175">Coiled coil</keyword>
<dbReference type="PANTHER" id="PTHR12072:SF5">
    <property type="entry name" value="CWF19-LIKE PROTEIN 2"/>
    <property type="match status" value="1"/>
</dbReference>
<dbReference type="InterPro" id="IPR036265">
    <property type="entry name" value="HIT-like_sf"/>
</dbReference>
<dbReference type="EMBL" id="CALNXJ010000021">
    <property type="protein sequence ID" value="CAH3125983.1"/>
    <property type="molecule type" value="Genomic_DNA"/>
</dbReference>
<feature type="region of interest" description="Disordered" evidence="3">
    <location>
        <begin position="33"/>
        <end position="224"/>
    </location>
</feature>
<feature type="compositionally biased region" description="Basic and acidic residues" evidence="3">
    <location>
        <begin position="202"/>
        <end position="216"/>
    </location>
</feature>
<dbReference type="Pfam" id="PF04677">
    <property type="entry name" value="CwfJ_C_1"/>
    <property type="match status" value="1"/>
</dbReference>
<sequence length="876" mass="102011">MADLINFISKREIDAKKEETRKAREQILKKVKGDYEREQWKKQKRIESGETSWMLPSLSNSLTVEDDSHNDKDKSKKKKHRKEKKQKKDKKEKKHKKQKKDTSKENMSSDSESGDEWVEKETTDSVTLSKPGEVQVMQQQRDSWMLCPPVTSSSQDPVHQEEEDNESKDDEETKALSCIDRPGQHAKELNPYWRDGGTGLPSEKKSSQDTHHKEGNTGHSFSSAWLKRAYQRAKDEAEEEGKSLADIVAKRYGSVQKLEAMIKEAEDREEKLRGEESRKRDRERYRGDREGKDDRHRHRDRDKEWRRNRDRSPMDRYSQDNGKTYRSTREEDENKWRRRPGQEETGRERPRDDTNRFARPGDFASDNRSSFVGKFKRPGSSTSTPQRSSTWDFDSTKNTNKERHFYDRPSSSSSGGWRKKAEIGTEKGSSPPEVKRTEDKESVPEVKLEPETDSSSSSEEEVEEKKSVVIPAKKITEKDLNDIGAKIVKAEIMGNEDLATKLKAQLEEMRKNKKLQEAQVGESSTTEEQMVLLTRTDATGNVWPVEMTAEETRGGRKKRRKVATHGKEGKRERYFADDDNYDLKEMVRREKTNSGRNDPMMAKMFKASTKFSDDFDIDDHFVSSAAQERSAAEIEQREKQRAIKEHRQLAAQLARCRFCFENPDIAKHLIIAIGLKVYLALPLHESLTEGHCLIIPMQHCSAATMLDEDVWSEIQIYKKGLTRMFEEKEEDVVFIETHKQLRKQHHMIIECIPLPKEVGDMSPVYFKKAILESDTEWAQNVKLVDTRKKGLRVSIPKGLPYFSVEFGLDGGFAHVIEDEALFPLYFGKEIIGGMLDLEPQRWRNPRRENFEHHKRKVLQFADWWKPYDWTRKIERD</sequence>
<dbReference type="Proteomes" id="UP001159428">
    <property type="component" value="Unassembled WGS sequence"/>
</dbReference>
<evidence type="ECO:0000313" key="6">
    <source>
        <dbReference type="EMBL" id="CAH3125983.1"/>
    </source>
</evidence>
<evidence type="ECO:0000256" key="2">
    <source>
        <dbReference type="SAM" id="Coils"/>
    </source>
</evidence>
<dbReference type="InterPro" id="IPR006768">
    <property type="entry name" value="Cwf19-like_C_dom-1"/>
</dbReference>
<dbReference type="Gene3D" id="3.30.428.10">
    <property type="entry name" value="HIT-like"/>
    <property type="match status" value="1"/>
</dbReference>
<feature type="compositionally biased region" description="Basic and acidic residues" evidence="3">
    <location>
        <begin position="301"/>
        <end position="318"/>
    </location>
</feature>
<evidence type="ECO:0008006" key="8">
    <source>
        <dbReference type="Google" id="ProtNLM"/>
    </source>
</evidence>
<accession>A0AAU9WUH8</accession>
<feature type="compositionally biased region" description="Basic and acidic residues" evidence="3">
    <location>
        <begin position="433"/>
        <end position="450"/>
    </location>
</feature>
<organism evidence="6 7">
    <name type="scientific">Pocillopora meandrina</name>
    <dbReference type="NCBI Taxonomy" id="46732"/>
    <lineage>
        <taxon>Eukaryota</taxon>
        <taxon>Metazoa</taxon>
        <taxon>Cnidaria</taxon>
        <taxon>Anthozoa</taxon>
        <taxon>Hexacorallia</taxon>
        <taxon>Scleractinia</taxon>
        <taxon>Astrocoeniina</taxon>
        <taxon>Pocilloporidae</taxon>
        <taxon>Pocillopora</taxon>
    </lineage>
</organism>
<feature type="compositionally biased region" description="Basic and acidic residues" evidence="3">
    <location>
        <begin position="33"/>
        <end position="48"/>
    </location>
</feature>
<dbReference type="PANTHER" id="PTHR12072">
    <property type="entry name" value="CWF19, CELL CYCLE CONTROL PROTEIN"/>
    <property type="match status" value="1"/>
</dbReference>